<gene>
    <name evidence="2" type="ORF">X777_15497</name>
</gene>
<name>A0A026VXC0_OOCBI</name>
<feature type="region of interest" description="Disordered" evidence="1">
    <location>
        <begin position="69"/>
        <end position="100"/>
    </location>
</feature>
<sequence>MLKYLIIFLRDGSIIISANPVLTTLFRAYFSSLLIRCYITEVHGGKISVYLKNAFNDIRDCPLPSPSRNFDSHVETVKRKERSERKRDPGRAPKLEERLHEASRGSCGRILFGTSIRPADGKLISARKITNGRWNTSGGNLPAGSVRLAKNRLLAPAASIGPDIIAAITGNRCPSGRLEEAKSPRLMSSSYVIVIPPVARTVDRHDTHD</sequence>
<reference evidence="2 3" key="1">
    <citation type="journal article" date="2014" name="Curr. Biol.">
        <title>The genome of the clonal raider ant Cerapachys biroi.</title>
        <authorList>
            <person name="Oxley P.R."/>
            <person name="Ji L."/>
            <person name="Fetter-Pruneda I."/>
            <person name="McKenzie S.K."/>
            <person name="Li C."/>
            <person name="Hu H."/>
            <person name="Zhang G."/>
            <person name="Kronauer D.J."/>
        </authorList>
    </citation>
    <scope>NUCLEOTIDE SEQUENCE [LARGE SCALE GENOMIC DNA]</scope>
</reference>
<feature type="compositionally biased region" description="Basic and acidic residues" evidence="1">
    <location>
        <begin position="70"/>
        <end position="100"/>
    </location>
</feature>
<accession>A0A026VXC0</accession>
<evidence type="ECO:0000313" key="2">
    <source>
        <dbReference type="EMBL" id="EZA47504.1"/>
    </source>
</evidence>
<evidence type="ECO:0000313" key="3">
    <source>
        <dbReference type="Proteomes" id="UP000053097"/>
    </source>
</evidence>
<protein>
    <submittedName>
        <fullName evidence="2">Uncharacterized protein</fullName>
    </submittedName>
</protein>
<dbReference type="Proteomes" id="UP000053097">
    <property type="component" value="Unassembled WGS sequence"/>
</dbReference>
<organism evidence="2 3">
    <name type="scientific">Ooceraea biroi</name>
    <name type="common">Clonal raider ant</name>
    <name type="synonym">Cerapachys biroi</name>
    <dbReference type="NCBI Taxonomy" id="2015173"/>
    <lineage>
        <taxon>Eukaryota</taxon>
        <taxon>Metazoa</taxon>
        <taxon>Ecdysozoa</taxon>
        <taxon>Arthropoda</taxon>
        <taxon>Hexapoda</taxon>
        <taxon>Insecta</taxon>
        <taxon>Pterygota</taxon>
        <taxon>Neoptera</taxon>
        <taxon>Endopterygota</taxon>
        <taxon>Hymenoptera</taxon>
        <taxon>Apocrita</taxon>
        <taxon>Aculeata</taxon>
        <taxon>Formicoidea</taxon>
        <taxon>Formicidae</taxon>
        <taxon>Dorylinae</taxon>
        <taxon>Ooceraea</taxon>
    </lineage>
</organism>
<dbReference type="AlphaFoldDB" id="A0A026VXC0"/>
<evidence type="ECO:0000256" key="1">
    <source>
        <dbReference type="SAM" id="MobiDB-lite"/>
    </source>
</evidence>
<dbReference type="EMBL" id="KK107842">
    <property type="protein sequence ID" value="EZA47504.1"/>
    <property type="molecule type" value="Genomic_DNA"/>
</dbReference>
<keyword evidence="3" id="KW-1185">Reference proteome</keyword>
<proteinExistence type="predicted"/>